<feature type="compositionally biased region" description="Basic and acidic residues" evidence="1">
    <location>
        <begin position="106"/>
        <end position="116"/>
    </location>
</feature>
<comment type="caution">
    <text evidence="2">The sequence shown here is derived from an EMBL/GenBank/DDBJ whole genome shotgun (WGS) entry which is preliminary data.</text>
</comment>
<name>A0ABP7KQM8_9ACTN</name>
<evidence type="ECO:0000256" key="1">
    <source>
        <dbReference type="SAM" id="MobiDB-lite"/>
    </source>
</evidence>
<keyword evidence="3" id="KW-1185">Reference proteome</keyword>
<feature type="region of interest" description="Disordered" evidence="1">
    <location>
        <begin position="98"/>
        <end position="122"/>
    </location>
</feature>
<gene>
    <name evidence="2" type="ORF">GCM10022207_60520</name>
</gene>
<dbReference type="Proteomes" id="UP001501563">
    <property type="component" value="Unassembled WGS sequence"/>
</dbReference>
<accession>A0ABP7KQM8</accession>
<feature type="region of interest" description="Disordered" evidence="1">
    <location>
        <begin position="1"/>
        <end position="25"/>
    </location>
</feature>
<proteinExistence type="predicted"/>
<sequence>MFGRAPVNRDEVDAAGPARRLVGTGSPRRFDVRVRDVTSDGRAKLNPRSLRRHRYERSSEAGRECRQLLRDHDLQSLSRRSRLRKGGMPHRIVRKARILHPARPAPLDDRAHDVPAERLPQS</sequence>
<evidence type="ECO:0000313" key="2">
    <source>
        <dbReference type="EMBL" id="GAA3885068.1"/>
    </source>
</evidence>
<dbReference type="EMBL" id="BAAAZA010000020">
    <property type="protein sequence ID" value="GAA3885068.1"/>
    <property type="molecule type" value="Genomic_DNA"/>
</dbReference>
<protein>
    <submittedName>
        <fullName evidence="2">Uncharacterized protein</fullName>
    </submittedName>
</protein>
<organism evidence="2 3">
    <name type="scientific">Streptomyces lannensis</name>
    <dbReference type="NCBI Taxonomy" id="766498"/>
    <lineage>
        <taxon>Bacteria</taxon>
        <taxon>Bacillati</taxon>
        <taxon>Actinomycetota</taxon>
        <taxon>Actinomycetes</taxon>
        <taxon>Kitasatosporales</taxon>
        <taxon>Streptomycetaceae</taxon>
        <taxon>Streptomyces</taxon>
    </lineage>
</organism>
<evidence type="ECO:0000313" key="3">
    <source>
        <dbReference type="Proteomes" id="UP001501563"/>
    </source>
</evidence>
<reference evidence="3" key="1">
    <citation type="journal article" date="2019" name="Int. J. Syst. Evol. Microbiol.">
        <title>The Global Catalogue of Microorganisms (GCM) 10K type strain sequencing project: providing services to taxonomists for standard genome sequencing and annotation.</title>
        <authorList>
            <consortium name="The Broad Institute Genomics Platform"/>
            <consortium name="The Broad Institute Genome Sequencing Center for Infectious Disease"/>
            <person name="Wu L."/>
            <person name="Ma J."/>
        </authorList>
    </citation>
    <scope>NUCLEOTIDE SEQUENCE [LARGE SCALE GENOMIC DNA]</scope>
    <source>
        <strain evidence="3">JCM 16578</strain>
    </source>
</reference>